<name>A0A9X1ZTP3_9GAMM</name>
<feature type="compositionally biased region" description="Basic and acidic residues" evidence="1">
    <location>
        <begin position="43"/>
        <end position="56"/>
    </location>
</feature>
<feature type="region of interest" description="Disordered" evidence="1">
    <location>
        <begin position="1"/>
        <end position="93"/>
    </location>
</feature>
<organism evidence="2 3">
    <name type="scientific">Shewanella gaetbuli</name>
    <dbReference type="NCBI Taxonomy" id="220752"/>
    <lineage>
        <taxon>Bacteria</taxon>
        <taxon>Pseudomonadati</taxon>
        <taxon>Pseudomonadota</taxon>
        <taxon>Gammaproteobacteria</taxon>
        <taxon>Alteromonadales</taxon>
        <taxon>Shewanellaceae</taxon>
        <taxon>Shewanella</taxon>
    </lineage>
</organism>
<evidence type="ECO:0000313" key="2">
    <source>
        <dbReference type="EMBL" id="MCL1143893.1"/>
    </source>
</evidence>
<evidence type="ECO:0000256" key="1">
    <source>
        <dbReference type="SAM" id="MobiDB-lite"/>
    </source>
</evidence>
<dbReference type="RefSeq" id="WP_248996563.1">
    <property type="nucleotide sequence ID" value="NZ_JAKIKP010000013.1"/>
</dbReference>
<sequence>MMKKQAFQMTRNNPLLRHSGNAFEPESTCITTKSDPRQQAFEDGEKTSIPDDEKYPLLRHSGNAFEPESACITTESDPRQQAFEDDVKNKYSR</sequence>
<gene>
    <name evidence="2" type="ORF">L2672_14520</name>
</gene>
<reference evidence="2" key="1">
    <citation type="submission" date="2022-01" db="EMBL/GenBank/DDBJ databases">
        <title>Whole genome-based taxonomy of the Shewanellaceae.</title>
        <authorList>
            <person name="Martin-Rodriguez A.J."/>
        </authorList>
    </citation>
    <scope>NUCLEOTIDE SEQUENCE</scope>
    <source>
        <strain evidence="2">DSM 16422</strain>
    </source>
</reference>
<protein>
    <submittedName>
        <fullName evidence="2">Uncharacterized protein</fullName>
    </submittedName>
</protein>
<comment type="caution">
    <text evidence="2">The sequence shown here is derived from an EMBL/GenBank/DDBJ whole genome shotgun (WGS) entry which is preliminary data.</text>
</comment>
<dbReference type="EMBL" id="JAKIKP010000013">
    <property type="protein sequence ID" value="MCL1143893.1"/>
    <property type="molecule type" value="Genomic_DNA"/>
</dbReference>
<keyword evidence="3" id="KW-1185">Reference proteome</keyword>
<accession>A0A9X1ZTP3</accession>
<dbReference type="Proteomes" id="UP001139333">
    <property type="component" value="Unassembled WGS sequence"/>
</dbReference>
<dbReference type="AlphaFoldDB" id="A0A9X1ZTP3"/>
<evidence type="ECO:0000313" key="3">
    <source>
        <dbReference type="Proteomes" id="UP001139333"/>
    </source>
</evidence>
<proteinExistence type="predicted"/>